<dbReference type="InterPro" id="IPR007720">
    <property type="entry name" value="PigQ/GPI1"/>
</dbReference>
<organism evidence="2 3">
    <name type="scientific">Plasmodium ovale</name>
    <name type="common">malaria parasite P. ovale</name>
    <dbReference type="NCBI Taxonomy" id="36330"/>
    <lineage>
        <taxon>Eukaryota</taxon>
        <taxon>Sar</taxon>
        <taxon>Alveolata</taxon>
        <taxon>Apicomplexa</taxon>
        <taxon>Aconoidasida</taxon>
        <taxon>Haemosporida</taxon>
        <taxon>Plasmodiidae</taxon>
        <taxon>Plasmodium</taxon>
        <taxon>Plasmodium (Plasmodium)</taxon>
    </lineage>
</organism>
<keyword evidence="1" id="KW-0472">Membrane</keyword>
<keyword evidence="2" id="KW-0808">Transferase</keyword>
<dbReference type="AlphaFoldDB" id="A0A1C3KU88"/>
<dbReference type="Proteomes" id="UP000243200">
    <property type="component" value="Chromosome 11"/>
</dbReference>
<dbReference type="GO" id="GO:0016020">
    <property type="term" value="C:membrane"/>
    <property type="evidence" value="ECO:0007669"/>
    <property type="project" value="InterPro"/>
</dbReference>
<dbReference type="GO" id="GO:0006506">
    <property type="term" value="P:GPI anchor biosynthetic process"/>
    <property type="evidence" value="ECO:0007669"/>
    <property type="project" value="InterPro"/>
</dbReference>
<dbReference type="VEuPathDB" id="PlasmoDB:POWCR01_110032600"/>
<gene>
    <name evidence="2" type="primary">GPI1</name>
    <name evidence="2" type="ORF">POWCR01_110032600</name>
</gene>
<protein>
    <submittedName>
        <fullName evidence="2">Phosphatidylinositol N-acetylglucosaminyltransferase subunit GPI1, putative</fullName>
    </submittedName>
</protein>
<feature type="transmembrane region" description="Helical" evidence="1">
    <location>
        <begin position="314"/>
        <end position="342"/>
    </location>
</feature>
<evidence type="ECO:0000313" key="2">
    <source>
        <dbReference type="EMBL" id="SBT77734.1"/>
    </source>
</evidence>
<feature type="transmembrane region" description="Helical" evidence="1">
    <location>
        <begin position="517"/>
        <end position="540"/>
    </location>
</feature>
<keyword evidence="2" id="KW-0328">Glycosyltransferase</keyword>
<reference evidence="2 3" key="1">
    <citation type="submission" date="2016-06" db="EMBL/GenBank/DDBJ databases">
        <authorList>
            <consortium name="Pathogen Informatics"/>
        </authorList>
    </citation>
    <scope>NUCLEOTIDE SEQUENCE [LARGE SCALE GENOMIC DNA]</scope>
    <source>
        <strain evidence="2">PowCR01</strain>
    </source>
</reference>
<feature type="transmembrane region" description="Helical" evidence="1">
    <location>
        <begin position="561"/>
        <end position="592"/>
    </location>
</feature>
<dbReference type="PANTHER" id="PTHR21329">
    <property type="entry name" value="PHOSPHATIDYLINOSITOL N-ACETYLGLUCOSAMINYLTRANSFERASE SUBUNIT Q-RELATED"/>
    <property type="match status" value="1"/>
</dbReference>
<proteinExistence type="predicted"/>
<name>A0A1C3KU88_PLAOA</name>
<sequence>MSYIQGSETNGSCLVIFFPEDVEIEDRKCNHYLYGFASGNMYVTIHVTKIHVEDINREEPYTGDEEEWNNFRILGELSFVTDMEELGKENCAEKRGASKHNYIYLLHCKNKPMFVRMSSEEDKNVSALFILYNVKKYVYNINVDHVNDLVADAFNRREIYIKGTNKKEEKYDHVQKKYEERGSIHRYKVGDDNIYSNCWGSAKGQGEKRDGYVPDEWVATDGEVEGETRLKSSNKNNCTEEVNEHTCDAEDPLHVEEKTSFRRIAEKKIELTLYMTKTIELINRKHVYVERLKKDGKTSKPCTLKKEKKNVLSLIYVVLFFTYMLSIISKALYYVLNILNILSENFISKKKIHVLYLIKEKVLMNSEWYYLFQSIIKNEKSSSSYHRYKQIILIRFFALMTDVCLGILLFFLITRNVLNLPAVYEKIKVFHDTNTLTSILGTLLQNPLGLKLNNNFTSFIGSAIVSILDKWDYFKNIFPLRSSVVVDVFRVSSLLGFSFFLSLLIDYIKLITAHVSLIFFFLKKLCSIFHSNIYSLYLLFNGKKWNILKLRVDTNYYTNEEVILGTILFTILIFLYPTVLVLFSAFGIIYFMINRFTYSLSIVKDVILYSPFYILFLRSSSNKYISKGIKLTKYHIMEEEKLKGLPKSHYLLLENVHFMFSDKVKLFKNIFFNHESCK</sequence>
<dbReference type="OrthoDB" id="70250at2759"/>
<keyword evidence="1" id="KW-0812">Transmembrane</keyword>
<evidence type="ECO:0000313" key="3">
    <source>
        <dbReference type="Proteomes" id="UP000243200"/>
    </source>
</evidence>
<dbReference type="PANTHER" id="PTHR21329:SF3">
    <property type="entry name" value="PHOSPHATIDYLINOSITOL N-ACETYLGLUCOSAMINYLTRANSFERASE SUBUNIT Q"/>
    <property type="match status" value="1"/>
</dbReference>
<keyword evidence="1" id="KW-1133">Transmembrane helix</keyword>
<dbReference type="EMBL" id="LT594515">
    <property type="protein sequence ID" value="SBT77734.1"/>
    <property type="molecule type" value="Genomic_DNA"/>
</dbReference>
<dbReference type="GO" id="GO:0005783">
    <property type="term" value="C:endoplasmic reticulum"/>
    <property type="evidence" value="ECO:0007669"/>
    <property type="project" value="TreeGrafter"/>
</dbReference>
<dbReference type="GO" id="GO:0016757">
    <property type="term" value="F:glycosyltransferase activity"/>
    <property type="evidence" value="ECO:0007669"/>
    <property type="project" value="UniProtKB-KW"/>
</dbReference>
<feature type="transmembrane region" description="Helical" evidence="1">
    <location>
        <begin position="485"/>
        <end position="505"/>
    </location>
</feature>
<dbReference type="VEuPathDB" id="PlasmoDB:PocGH01_11038400"/>
<dbReference type="Pfam" id="PF05024">
    <property type="entry name" value="Gpi1"/>
    <property type="match status" value="1"/>
</dbReference>
<feature type="transmembrane region" description="Helical" evidence="1">
    <location>
        <begin position="392"/>
        <end position="413"/>
    </location>
</feature>
<feature type="transmembrane region" description="Helical" evidence="1">
    <location>
        <begin position="598"/>
        <end position="617"/>
    </location>
</feature>
<evidence type="ECO:0000256" key="1">
    <source>
        <dbReference type="SAM" id="Phobius"/>
    </source>
</evidence>
<accession>A0A1C3KU88</accession>